<accession>A0AC61R437</accession>
<dbReference type="EMBL" id="SRZB01000001">
    <property type="protein sequence ID" value="TGY00700.1"/>
    <property type="molecule type" value="Genomic_DNA"/>
</dbReference>
<organism evidence="1 2">
    <name type="scientific">Hominisplanchenecus murintestinalis</name>
    <dbReference type="NCBI Taxonomy" id="2941517"/>
    <lineage>
        <taxon>Bacteria</taxon>
        <taxon>Bacillati</taxon>
        <taxon>Bacillota</taxon>
        <taxon>Clostridia</taxon>
        <taxon>Lachnospirales</taxon>
        <taxon>Lachnospiraceae</taxon>
        <taxon>Hominisplanchenecus</taxon>
    </lineage>
</organism>
<keyword evidence="2" id="KW-1185">Reference proteome</keyword>
<name>A0AC61R437_9FIRM</name>
<dbReference type="Proteomes" id="UP000307720">
    <property type="component" value="Unassembled WGS sequence"/>
</dbReference>
<evidence type="ECO:0000313" key="1">
    <source>
        <dbReference type="EMBL" id="TGY00700.1"/>
    </source>
</evidence>
<gene>
    <name evidence="1" type="ORF">E5357_00535</name>
</gene>
<evidence type="ECO:0000313" key="2">
    <source>
        <dbReference type="Proteomes" id="UP000307720"/>
    </source>
</evidence>
<proteinExistence type="predicted"/>
<reference evidence="1" key="1">
    <citation type="submission" date="2019-04" db="EMBL/GenBank/DDBJ databases">
        <title>Microbes associate with the intestines of laboratory mice.</title>
        <authorList>
            <person name="Navarre W."/>
            <person name="Wong E."/>
            <person name="Huang K."/>
            <person name="Tropini C."/>
            <person name="Ng K."/>
            <person name="Yu B."/>
        </authorList>
    </citation>
    <scope>NUCLEOTIDE SEQUENCE</scope>
    <source>
        <strain evidence="1">NM72_1-8</strain>
    </source>
</reference>
<protein>
    <submittedName>
        <fullName evidence="1">Uncharacterized protein</fullName>
    </submittedName>
</protein>
<comment type="caution">
    <text evidence="1">The sequence shown here is derived from an EMBL/GenBank/DDBJ whole genome shotgun (WGS) entry which is preliminary data.</text>
</comment>
<sequence length="378" mass="45500">MSTVYISIGTPKTGTTALQTFLRENENELNKQGYCYPMLELGIAPYYADRNGQFLVYKSRSEENKAEREARVRNMAYQQLQKYIEKYPNIILSDEQIWYRSRNREDFWQDVLDRFREMGCEVKVIVYLRRQDLLIQSLWNQSIKMFQKNRWTFKECIERNYFSYHPLDYYENLKHMEKFLGKENIIVRPYERGRFEGEEHTLFSDFFQSVGLTLTDRFQKSVSKNHGLEGNFLEIKRWINNVPGYASIRDFLSRPVLNASMHYTELGENEKANMFSYEEQKAYLAQFEESNRKVAEEYLGRKEEPLFYDEVKEAPQWTFREDRLSRDIVAIMTEAFSVQEKRIADLKSELKETKEELENLKNIRLLRTYRKVGDFFKH</sequence>